<dbReference type="Pfam" id="PF00561">
    <property type="entry name" value="Abhydrolase_1"/>
    <property type="match status" value="1"/>
</dbReference>
<keyword evidence="3" id="KW-1185">Reference proteome</keyword>
<feature type="domain" description="AB hydrolase-1" evidence="1">
    <location>
        <begin position="23"/>
        <end position="252"/>
    </location>
</feature>
<name>A0ABW3VMX7_9PSEU</name>
<dbReference type="Gene3D" id="3.40.50.1820">
    <property type="entry name" value="alpha/beta hydrolase"/>
    <property type="match status" value="1"/>
</dbReference>
<dbReference type="PANTHER" id="PTHR43194">
    <property type="entry name" value="HYDROLASE ALPHA/BETA FOLD FAMILY"/>
    <property type="match status" value="1"/>
</dbReference>
<dbReference type="InterPro" id="IPR029058">
    <property type="entry name" value="AB_hydrolase_fold"/>
</dbReference>
<evidence type="ECO:0000313" key="3">
    <source>
        <dbReference type="Proteomes" id="UP001597182"/>
    </source>
</evidence>
<dbReference type="EMBL" id="JBHTMB010000232">
    <property type="protein sequence ID" value="MFD1236559.1"/>
    <property type="molecule type" value="Genomic_DNA"/>
</dbReference>
<dbReference type="InterPro" id="IPR000073">
    <property type="entry name" value="AB_hydrolase_1"/>
</dbReference>
<dbReference type="Proteomes" id="UP001597182">
    <property type="component" value="Unassembled WGS sequence"/>
</dbReference>
<evidence type="ECO:0000313" key="2">
    <source>
        <dbReference type="EMBL" id="MFD1236559.1"/>
    </source>
</evidence>
<keyword evidence="2" id="KW-0378">Hydrolase</keyword>
<protein>
    <submittedName>
        <fullName evidence="2">Alpha/beta fold hydrolase</fullName>
    </submittedName>
</protein>
<accession>A0ABW3VMX7</accession>
<dbReference type="SUPFAM" id="SSF53474">
    <property type="entry name" value="alpha/beta-Hydrolases"/>
    <property type="match status" value="1"/>
</dbReference>
<dbReference type="GO" id="GO:0016787">
    <property type="term" value="F:hydrolase activity"/>
    <property type="evidence" value="ECO:0007669"/>
    <property type="project" value="UniProtKB-KW"/>
</dbReference>
<dbReference type="RefSeq" id="WP_346093710.1">
    <property type="nucleotide sequence ID" value="NZ_BAABKS010000081.1"/>
</dbReference>
<evidence type="ECO:0000259" key="1">
    <source>
        <dbReference type="Pfam" id="PF00561"/>
    </source>
</evidence>
<dbReference type="InterPro" id="IPR050228">
    <property type="entry name" value="Carboxylesterase_BioH"/>
</dbReference>
<dbReference type="PANTHER" id="PTHR43194:SF2">
    <property type="entry name" value="PEROXISOMAL MEMBRANE PROTEIN LPX1"/>
    <property type="match status" value="1"/>
</dbReference>
<sequence length="266" mass="27904">MAHLDVEGSHRIYFEHHPGTGTPVVLVHGWAVNGRCWDTVAPALRSAGHEVVVLDLRCCGRSDLDFADVSIDAMAGDVVAVCEHLGLDHPVVNGWSLGGAVAAAAVARLGDAAGGLVLTGGATPRYTAAPDWPHGGTTDDVEGVLGAAAADRASTFRGVAQAVCAVPVGDDVNNWMWAMFMAAGPRVDDSLRDLASTDQRDLLRGLAVPVLLLHGRQDAFVPFDGAEAAAALIPDARLVAFDASGHAPFLEERDRYLVELLGHLKR</sequence>
<gene>
    <name evidence="2" type="ORF">ACFQ34_25015</name>
</gene>
<dbReference type="PRINTS" id="PR00111">
    <property type="entry name" value="ABHYDROLASE"/>
</dbReference>
<comment type="caution">
    <text evidence="2">The sequence shown here is derived from an EMBL/GenBank/DDBJ whole genome shotgun (WGS) entry which is preliminary data.</text>
</comment>
<reference evidence="3" key="1">
    <citation type="journal article" date="2019" name="Int. J. Syst. Evol. Microbiol.">
        <title>The Global Catalogue of Microorganisms (GCM) 10K type strain sequencing project: providing services to taxonomists for standard genome sequencing and annotation.</title>
        <authorList>
            <consortium name="The Broad Institute Genomics Platform"/>
            <consortium name="The Broad Institute Genome Sequencing Center for Infectious Disease"/>
            <person name="Wu L."/>
            <person name="Ma J."/>
        </authorList>
    </citation>
    <scope>NUCLEOTIDE SEQUENCE [LARGE SCALE GENOMIC DNA]</scope>
    <source>
        <strain evidence="3">CCUG 49018</strain>
    </source>
</reference>
<proteinExistence type="predicted"/>
<organism evidence="2 3">
    <name type="scientific">Pseudonocardia benzenivorans</name>
    <dbReference type="NCBI Taxonomy" id="228005"/>
    <lineage>
        <taxon>Bacteria</taxon>
        <taxon>Bacillati</taxon>
        <taxon>Actinomycetota</taxon>
        <taxon>Actinomycetes</taxon>
        <taxon>Pseudonocardiales</taxon>
        <taxon>Pseudonocardiaceae</taxon>
        <taxon>Pseudonocardia</taxon>
    </lineage>
</organism>